<dbReference type="OrthoDB" id="1866253at2"/>
<gene>
    <name evidence="1" type="ORF">CACET_c31940</name>
</gene>
<dbReference type="PATRIC" id="fig|84022.5.peg.1323"/>
<accession>A0A0D8I740</accession>
<dbReference type="RefSeq" id="WP_044825837.1">
    <property type="nucleotide sequence ID" value="NZ_CP009687.1"/>
</dbReference>
<keyword evidence="2" id="KW-1185">Reference proteome</keyword>
<dbReference type="EMBL" id="CP009687">
    <property type="protein sequence ID" value="AKL96638.1"/>
    <property type="molecule type" value="Genomic_DNA"/>
</dbReference>
<dbReference type="AlphaFoldDB" id="A0A0D8I740"/>
<evidence type="ECO:0000313" key="1">
    <source>
        <dbReference type="EMBL" id="AKL96638.1"/>
    </source>
</evidence>
<name>A0A0D8I740_9CLOT</name>
<sequence>MEIKEIKENHVEEIIKSRQPQGKFFTFDGVKGMYIAIDNSAAKLRTKEYKNVADCIQWLQGKDETYREGQEYQLQEGKQTLDCIILQEYESYITMREKSKGYPVTIEKYKLLNGQAKLIKKGEDEVARVKKDPEVYEKVKELAQNTDMTARQIMKETGVSWSTAQNYIGKYRESQDKAESEKNVEVEDIKKQEAQKIAEEQNQEEKEEKDTVLQKIFIGKLTGTHYSIKKNGIIIEEGFHNALICKDTLGAIIQELEEIKKMIS</sequence>
<organism evidence="1 2">
    <name type="scientific">Clostridium aceticum</name>
    <dbReference type="NCBI Taxonomy" id="84022"/>
    <lineage>
        <taxon>Bacteria</taxon>
        <taxon>Bacillati</taxon>
        <taxon>Bacillota</taxon>
        <taxon>Clostridia</taxon>
        <taxon>Eubacteriales</taxon>
        <taxon>Clostridiaceae</taxon>
        <taxon>Clostridium</taxon>
    </lineage>
</organism>
<proteinExistence type="predicted"/>
<protein>
    <submittedName>
        <fullName evidence="1">Uncharacterized protein</fullName>
    </submittedName>
</protein>
<reference evidence="1 2" key="1">
    <citation type="submission" date="2014-10" db="EMBL/GenBank/DDBJ databases">
        <title>Genome sequence of Clostridium aceticum DSM 1496.</title>
        <authorList>
            <person name="Poehlein A."/>
            <person name="Schiel-Bengelsdorf B."/>
            <person name="Gottschalk G."/>
            <person name="Duerre P."/>
            <person name="Daniel R."/>
        </authorList>
    </citation>
    <scope>NUCLEOTIDE SEQUENCE [LARGE SCALE GENOMIC DNA]</scope>
    <source>
        <strain evidence="1 2">DSM 1496</strain>
    </source>
</reference>
<dbReference type="KEGG" id="cace:CACET_c31940"/>
<dbReference type="STRING" id="84022.CACET_c31940"/>
<evidence type="ECO:0000313" key="2">
    <source>
        <dbReference type="Proteomes" id="UP000035704"/>
    </source>
</evidence>
<dbReference type="Proteomes" id="UP000035704">
    <property type="component" value="Chromosome"/>
</dbReference>